<feature type="signal peptide" evidence="2">
    <location>
        <begin position="1"/>
        <end position="21"/>
    </location>
</feature>
<evidence type="ECO:0000313" key="5">
    <source>
        <dbReference type="Proteomes" id="UP000586454"/>
    </source>
</evidence>
<dbReference type="RefSeq" id="WP_180500654.1">
    <property type="nucleotide sequence ID" value="NZ_CAIJCS010000026.1"/>
</dbReference>
<dbReference type="PANTHER" id="PTHR43308">
    <property type="entry name" value="OUTER MEMBRANE PROTEIN ALPHA-RELATED"/>
    <property type="match status" value="1"/>
</dbReference>
<evidence type="ECO:0000256" key="2">
    <source>
        <dbReference type="SAM" id="SignalP"/>
    </source>
</evidence>
<proteinExistence type="predicted"/>
<dbReference type="Pfam" id="PF00395">
    <property type="entry name" value="SLH"/>
    <property type="match status" value="3"/>
</dbReference>
<feature type="domain" description="SLH" evidence="3">
    <location>
        <begin position="1091"/>
        <end position="1149"/>
    </location>
</feature>
<organism evidence="4 5">
    <name type="scientific">Aedoeadaptatus nemausensis</name>
    <dbReference type="NCBI Taxonomy" id="2582829"/>
    <lineage>
        <taxon>Bacteria</taxon>
        <taxon>Bacillati</taxon>
        <taxon>Bacillota</taxon>
        <taxon>Tissierellia</taxon>
        <taxon>Tissierellales</taxon>
        <taxon>Peptoniphilaceae</taxon>
        <taxon>Aedoeadaptatus</taxon>
    </lineage>
</organism>
<sequence length="1292" mass="141322">MKRKLALAMAFLLFMNGTAPTAEVFAQTTAETRDSGITDEPTIMKLSAESLTFKADDLARTARTNLTGTNLSKEAITVTTEKFPADAPDIKWGLIPIDSEFVMGSAQMPEARDTEDLIYKTTFSTANGSSKTISIVLKSKSAKTTEKSLKSVDIDPATLPKSGGDVKITLKGENLESADILSEIRIREAEQDIPFNWEKTADGLQATLSIPANTTEKKIIYSLFFEMANDMTQNQSGKITVAADESESAPKILLLNANPTSLSHEGGETTLNIMAKNAKADDIFWTVKKDGQIAPDLKPQAKSDIAYSLSLPENKTDRDMVYTIEAKTLSSNAPVVTKVTVKAKSDASQTESNSKIIFMGDSDKTVDAKGGEETFNVIATPNTSASNVKLRITENGEPATIPYTVTGDGARKTVKINFPENKTASQVVYKITFNAKGSDTEFQKDVEVTFTQAPGEVVSAKINEMSVSNDQLPLEGGDTTISLKGTDLSKAKLITKLYKIQDGTEEELPIENYLASDFMGVDKAQSATLNFLEVREDTEFLLKVSADGEHCLEKTIYQTSEGSNRKTESLAPKKAFTIGDNSLIVDFDEPVEEARTNAILKNLKILAGNDSISLKADDAISFDGTTLKINFKEPVFKFPDTYRLSVGARTFKLNEDAENAAFDFAIERNAPYIESATFVEGYTLSSPGGEVVLKLKGYNLPENLKVKILENNNEKTPLQVTPDITGGADEKTVRFTAPANETDRVQSYSVLVSTDGKQYSSEISNMENRFRRMVVSVLPENAKADAPQIDFMQIQSYGNTEGRDTTHTNTPAGQGSKKTLVWIYGANLDADHTRVRLVDKNGVYWSPTYSTGKDKSTSILMTMLDGMRGGTPGMTGKGNNMLMEIILPSDYKPDEWEGYNKGTTFKYEVAPDGVNFDTGVKVSATVSYDGREPKIDLNSLLADITVRHVDKQGKDLVEPEDIKAYEHLSPNNFQKLLPLRNEGGFMEGFMGYRVADTDELVKGAENEGPQGIEYYDGKTVKELVNENGEIVLVYDKEQDSTEPDKSTQPNEPDETTKPDDPTQPSEPSKPTEPTKPINPAGPSTPSDDGEHYVLTPVTPTKETTKPETESAPRSGYISGYPDNTFRPAKSMTRAEAASILARLHKLPVTDASKPAFTDADGWYNGAVNAVVKAGYMKGYPNGSFKPDQPITRAEFAQLLSSFLNGESAANPFTDTANSWAKKAINKAYSQNIVMGYEDNTFRPESQITRAESVAMMNRTFKISPASHAANPFVDVKKDHWAYEDILAAVNFK</sequence>
<protein>
    <recommendedName>
        <fullName evidence="3">SLH domain-containing protein</fullName>
    </recommendedName>
</protein>
<dbReference type="PROSITE" id="PS51272">
    <property type="entry name" value="SLH"/>
    <property type="match status" value="3"/>
</dbReference>
<feature type="domain" description="SLH" evidence="3">
    <location>
        <begin position="1207"/>
        <end position="1270"/>
    </location>
</feature>
<feature type="domain" description="SLH" evidence="3">
    <location>
        <begin position="1150"/>
        <end position="1206"/>
    </location>
</feature>
<name>A0A6V6Y6Y8_9FIRM</name>
<evidence type="ECO:0000256" key="1">
    <source>
        <dbReference type="SAM" id="MobiDB-lite"/>
    </source>
</evidence>
<keyword evidence="5" id="KW-1185">Reference proteome</keyword>
<dbReference type="EMBL" id="CAIJCS010000026">
    <property type="protein sequence ID" value="CAC9935177.1"/>
    <property type="molecule type" value="Genomic_DNA"/>
</dbReference>
<feature type="chain" id="PRO_5039368484" description="SLH domain-containing protein" evidence="2">
    <location>
        <begin position="22"/>
        <end position="1292"/>
    </location>
</feature>
<dbReference type="InterPro" id="IPR051465">
    <property type="entry name" value="Cell_Envelope_Struct_Comp"/>
</dbReference>
<accession>A0A6V6Y6Y8</accession>
<keyword evidence="2" id="KW-0732">Signal</keyword>
<gene>
    <name evidence="4" type="ORF">PEPNEM18_01445</name>
</gene>
<evidence type="ECO:0000313" key="4">
    <source>
        <dbReference type="EMBL" id="CAC9935177.1"/>
    </source>
</evidence>
<comment type="caution">
    <text evidence="4">The sequence shown here is derived from an EMBL/GenBank/DDBJ whole genome shotgun (WGS) entry which is preliminary data.</text>
</comment>
<feature type="region of interest" description="Disordered" evidence="1">
    <location>
        <begin position="1034"/>
        <end position="1122"/>
    </location>
</feature>
<dbReference type="InterPro" id="IPR001119">
    <property type="entry name" value="SLH_dom"/>
</dbReference>
<dbReference type="PANTHER" id="PTHR43308:SF5">
    <property type="entry name" value="S-LAYER PROTEIN _ PEPTIDOGLYCAN ENDO-BETA-N-ACETYLGLUCOSAMINIDASE"/>
    <property type="match status" value="1"/>
</dbReference>
<evidence type="ECO:0000259" key="3">
    <source>
        <dbReference type="PROSITE" id="PS51272"/>
    </source>
</evidence>
<feature type="compositionally biased region" description="Basic and acidic residues" evidence="1">
    <location>
        <begin position="1034"/>
        <end position="1045"/>
    </location>
</feature>
<dbReference type="Proteomes" id="UP000586454">
    <property type="component" value="Unassembled WGS sequence"/>
</dbReference>
<reference evidence="4 5" key="1">
    <citation type="submission" date="2020-06" db="EMBL/GenBank/DDBJ databases">
        <authorList>
            <person name="Criscuolo A."/>
        </authorList>
    </citation>
    <scope>NUCLEOTIDE SEQUENCE [LARGE SCALE GENOMIC DNA]</scope>
    <source>
        <strain evidence="4">1804121828</strain>
    </source>
</reference>